<dbReference type="EMBL" id="KC189947">
    <property type="protein sequence ID" value="AGC78930.1"/>
    <property type="molecule type" value="Genomic_DNA"/>
</dbReference>
<keyword evidence="3" id="KW-0496">Mitochondrion</keyword>
<dbReference type="InterPro" id="IPR054722">
    <property type="entry name" value="PolX-like_BBD"/>
</dbReference>
<keyword evidence="1" id="KW-0732">Signal</keyword>
<evidence type="ECO:0000259" key="2">
    <source>
        <dbReference type="Pfam" id="PF22936"/>
    </source>
</evidence>
<feature type="signal peptide" evidence="1">
    <location>
        <begin position="1"/>
        <end position="23"/>
    </location>
</feature>
<reference evidence="3" key="1">
    <citation type="journal article" date="2013" name="Front. Plant Sci.">
        <title>Mitochondrial Genome Sequence of the Legume Vicia faba.</title>
        <authorList>
            <person name="Negruk V."/>
        </authorList>
    </citation>
    <scope>NUCLEOTIDE SEQUENCE</scope>
</reference>
<evidence type="ECO:0000256" key="1">
    <source>
        <dbReference type="SAM" id="SignalP"/>
    </source>
</evidence>
<dbReference type="EMBL" id="KC189947">
    <property type="protein sequence ID" value="AGC79025.1"/>
    <property type="molecule type" value="Genomic_DNA"/>
</dbReference>
<geneLocation type="mitochondrion" evidence="3"/>
<feature type="domain" description="Retrovirus-related Pol polyprotein from transposon TNT 1-94-like beta-barrel" evidence="2">
    <location>
        <begin position="80"/>
        <end position="129"/>
    </location>
</feature>
<name>R4IU03_VICFA</name>
<dbReference type="EMBL" id="KC189947">
    <property type="protein sequence ID" value="AGC78912.1"/>
    <property type="molecule type" value="Genomic_DNA"/>
</dbReference>
<dbReference type="AlphaFoldDB" id="R4IU03"/>
<evidence type="ECO:0000313" key="3">
    <source>
        <dbReference type="EMBL" id="AGC79025.1"/>
    </source>
</evidence>
<sequence>MWCPVTTLIFHFISLAFEPLIDSNETKRERERFQVTFLIQRKKKSGWIFLLYKMKKNNRISTYLSLKSRTNCHDAPILSVDSGVVLMGNDHPCNVVGIGSVKMHDGVVRTEVRHVPDMSKNLISLTTLDLSWWL</sequence>
<organism evidence="3">
    <name type="scientific">Vicia faba</name>
    <name type="common">Broad bean</name>
    <name type="synonym">Faba vulgaris</name>
    <dbReference type="NCBI Taxonomy" id="3906"/>
    <lineage>
        <taxon>Eukaryota</taxon>
        <taxon>Viridiplantae</taxon>
        <taxon>Streptophyta</taxon>
        <taxon>Embryophyta</taxon>
        <taxon>Tracheophyta</taxon>
        <taxon>Spermatophyta</taxon>
        <taxon>Magnoliopsida</taxon>
        <taxon>eudicotyledons</taxon>
        <taxon>Gunneridae</taxon>
        <taxon>Pentapetalae</taxon>
        <taxon>rosids</taxon>
        <taxon>fabids</taxon>
        <taxon>Fabales</taxon>
        <taxon>Fabaceae</taxon>
        <taxon>Papilionoideae</taxon>
        <taxon>50 kb inversion clade</taxon>
        <taxon>NPAAA clade</taxon>
        <taxon>Hologalegina</taxon>
        <taxon>IRL clade</taxon>
        <taxon>Fabeae</taxon>
        <taxon>Vicia</taxon>
    </lineage>
</organism>
<feature type="chain" id="PRO_5007723217" description="Retrovirus-related Pol polyprotein from transposon TNT 1-94-like beta-barrel domain-containing protein" evidence="1">
    <location>
        <begin position="24"/>
        <end position="134"/>
    </location>
</feature>
<proteinExistence type="predicted"/>
<protein>
    <recommendedName>
        <fullName evidence="2">Retrovirus-related Pol polyprotein from transposon TNT 1-94-like beta-barrel domain-containing protein</fullName>
    </recommendedName>
</protein>
<accession>R4IU03</accession>
<dbReference type="Pfam" id="PF22936">
    <property type="entry name" value="Pol_BBD"/>
    <property type="match status" value="1"/>
</dbReference>